<evidence type="ECO:0000313" key="1">
    <source>
        <dbReference type="EMBL" id="KUM50435.1"/>
    </source>
</evidence>
<reference evidence="1" key="1">
    <citation type="journal article" date="2015" name="Genome Biol. Evol.">
        <title>Organellar Genomes of White Spruce (Picea glauca): Assembly and Annotation.</title>
        <authorList>
            <person name="Jackman S.D."/>
            <person name="Warren R.L."/>
            <person name="Gibb E.A."/>
            <person name="Vandervalk B.P."/>
            <person name="Mohamadi H."/>
            <person name="Chu J."/>
            <person name="Raymond A."/>
            <person name="Pleasance S."/>
            <person name="Coope R."/>
            <person name="Wildung M.R."/>
            <person name="Ritland C.E."/>
            <person name="Bousquet J."/>
            <person name="Jones S.J."/>
            <person name="Bohlmann J."/>
            <person name="Birol I."/>
        </authorList>
    </citation>
    <scope>NUCLEOTIDE SEQUENCE [LARGE SCALE GENOMIC DNA]</scope>
    <source>
        <tissue evidence="1">Flushing bud</tissue>
    </source>
</reference>
<dbReference type="EMBL" id="LKAM01000001">
    <property type="protein sequence ID" value="KUM50435.1"/>
    <property type="molecule type" value="Genomic_DNA"/>
</dbReference>
<organism evidence="1">
    <name type="scientific">Picea glauca</name>
    <name type="common">White spruce</name>
    <name type="synonym">Pinus glauca</name>
    <dbReference type="NCBI Taxonomy" id="3330"/>
    <lineage>
        <taxon>Eukaryota</taxon>
        <taxon>Viridiplantae</taxon>
        <taxon>Streptophyta</taxon>
        <taxon>Embryophyta</taxon>
        <taxon>Tracheophyta</taxon>
        <taxon>Spermatophyta</taxon>
        <taxon>Pinopsida</taxon>
        <taxon>Pinidae</taxon>
        <taxon>Conifers I</taxon>
        <taxon>Pinales</taxon>
        <taxon>Pinaceae</taxon>
        <taxon>Picea</taxon>
    </lineage>
</organism>
<gene>
    <name evidence="1" type="ORF">ABT39_MTgene278</name>
</gene>
<geneLocation type="mitochondrion" evidence="1"/>
<keyword evidence="1" id="KW-0496">Mitochondrion</keyword>
<name>A0A117NIS5_PICGL</name>
<dbReference type="AlphaFoldDB" id="A0A117NIS5"/>
<comment type="caution">
    <text evidence="1">The sequence shown here is derived from an EMBL/GenBank/DDBJ whole genome shotgun (WGS) entry which is preliminary data.</text>
</comment>
<proteinExistence type="predicted"/>
<accession>A0A117NIS5</accession>
<sequence length="32" mass="3885">MYKHYSLKHMHMMTEQVDLIPGKKPVQGRMLR</sequence>
<protein>
    <submittedName>
        <fullName evidence="1">Uncharacterized protein</fullName>
    </submittedName>
</protein>